<dbReference type="AlphaFoldDB" id="A0A0D0X354"/>
<evidence type="ECO:0000259" key="1">
    <source>
        <dbReference type="Pfam" id="PF03008"/>
    </source>
</evidence>
<dbReference type="RefSeq" id="WP_043962148.1">
    <property type="nucleotide sequence ID" value="NZ_JXSX01000001.1"/>
</dbReference>
<dbReference type="PATRIC" id="fig|47853.6.peg.1708"/>
<proteinExistence type="predicted"/>
<dbReference type="EMBL" id="JXSX01000001">
    <property type="protein sequence ID" value="KIR65369.1"/>
    <property type="molecule type" value="Genomic_DNA"/>
</dbReference>
<evidence type="ECO:0000313" key="2">
    <source>
        <dbReference type="EMBL" id="KIR65369.1"/>
    </source>
</evidence>
<dbReference type="Pfam" id="PF03008">
    <property type="entry name" value="DUF234"/>
    <property type="match status" value="1"/>
</dbReference>
<accession>A0A0D0X354</accession>
<feature type="domain" description="DUF234" evidence="1">
    <location>
        <begin position="4"/>
        <end position="86"/>
    </location>
</feature>
<sequence>MVVSRGRGDLTLARITTSWTTWRGRAIEPAVREALRRLPADRLPEGTSAVGGFWTRTNNPEIGLVGADREPVARRVTFVGSIKWLERRAFDGHDLGRLLLHRSLLPGADERTELVAVSRAGVDVDGVRALSAEDLLTAYRD</sequence>
<protein>
    <recommendedName>
        <fullName evidence="1">DUF234 domain-containing protein</fullName>
    </recommendedName>
</protein>
<organism evidence="2 3">
    <name type="scientific">Micromonospora haikouensis</name>
    <dbReference type="NCBI Taxonomy" id="686309"/>
    <lineage>
        <taxon>Bacteria</taxon>
        <taxon>Bacillati</taxon>
        <taxon>Actinomycetota</taxon>
        <taxon>Actinomycetes</taxon>
        <taxon>Micromonosporales</taxon>
        <taxon>Micromonosporaceae</taxon>
        <taxon>Micromonospora</taxon>
    </lineage>
</organism>
<keyword evidence="3" id="KW-1185">Reference proteome</keyword>
<dbReference type="Proteomes" id="UP000032254">
    <property type="component" value="Unassembled WGS sequence"/>
</dbReference>
<evidence type="ECO:0000313" key="3">
    <source>
        <dbReference type="Proteomes" id="UP000032254"/>
    </source>
</evidence>
<name>A0A0D0X354_9ACTN</name>
<gene>
    <name evidence="2" type="ORF">TK50_08020</name>
</gene>
<comment type="caution">
    <text evidence="2">The sequence shown here is derived from an EMBL/GenBank/DDBJ whole genome shotgun (WGS) entry which is preliminary data.</text>
</comment>
<dbReference type="InterPro" id="IPR004256">
    <property type="entry name" value="DUF234"/>
</dbReference>
<reference evidence="2 3" key="1">
    <citation type="submission" date="2015-01" db="EMBL/GenBank/DDBJ databases">
        <title>Sequencing and annotation of Micromonospora carbonacea strain JXNU-1 genome.</title>
        <authorList>
            <person name="Long Z."/>
            <person name="Huang Y."/>
            <person name="Jiang Y."/>
        </authorList>
    </citation>
    <scope>NUCLEOTIDE SEQUENCE [LARGE SCALE GENOMIC DNA]</scope>
    <source>
        <strain evidence="2 3">JXNU-1</strain>
    </source>
</reference>
<dbReference type="GeneID" id="301304084"/>